<dbReference type="Pfam" id="PF08777">
    <property type="entry name" value="RRM_3"/>
    <property type="match status" value="1"/>
</dbReference>
<evidence type="ECO:0000313" key="10">
    <source>
        <dbReference type="Proteomes" id="UP000274822"/>
    </source>
</evidence>
<evidence type="ECO:0000259" key="6">
    <source>
        <dbReference type="PROSITE" id="PS50102"/>
    </source>
</evidence>
<dbReference type="PANTHER" id="PTHR22792:SF140">
    <property type="entry name" value="ACHILLES, ISOFORM A"/>
    <property type="match status" value="1"/>
</dbReference>
<dbReference type="Pfam" id="PF00076">
    <property type="entry name" value="RRM_1"/>
    <property type="match status" value="1"/>
</dbReference>
<dbReference type="InterPro" id="IPR002344">
    <property type="entry name" value="Lupus_La"/>
</dbReference>
<dbReference type="InterPro" id="IPR045180">
    <property type="entry name" value="La_dom_prot"/>
</dbReference>
<dbReference type="PRINTS" id="PR00302">
    <property type="entry name" value="LUPUSLA"/>
</dbReference>
<evidence type="ECO:0000259" key="8">
    <source>
        <dbReference type="PROSITE" id="PS51939"/>
    </source>
</evidence>
<dbReference type="InterPro" id="IPR014886">
    <property type="entry name" value="La_xRRM"/>
</dbReference>
<dbReference type="PROSITE" id="PS51939">
    <property type="entry name" value="XRRM"/>
    <property type="match status" value="1"/>
</dbReference>
<gene>
    <name evidence="9" type="ORF">BC938DRAFT_480179</name>
</gene>
<protein>
    <recommendedName>
        <fullName evidence="11">HTH La-type RNA-binding domain-containing protein</fullName>
    </recommendedName>
</protein>
<feature type="region of interest" description="Disordered" evidence="5">
    <location>
        <begin position="430"/>
        <end position="454"/>
    </location>
</feature>
<dbReference type="SMART" id="SM00715">
    <property type="entry name" value="LA"/>
    <property type="match status" value="1"/>
</dbReference>
<dbReference type="Gene3D" id="3.30.70.330">
    <property type="match status" value="2"/>
</dbReference>
<feature type="domain" description="HTH La-type RNA-binding" evidence="7">
    <location>
        <begin position="9"/>
        <end position="103"/>
    </location>
</feature>
<dbReference type="InterPro" id="IPR012677">
    <property type="entry name" value="Nucleotide-bd_a/b_plait_sf"/>
</dbReference>
<dbReference type="InterPro" id="IPR006630">
    <property type="entry name" value="La_HTH"/>
</dbReference>
<comment type="subcellular location">
    <subcellularLocation>
        <location evidence="1">Nucleus</location>
    </subcellularLocation>
</comment>
<dbReference type="SUPFAM" id="SSF46785">
    <property type="entry name" value="Winged helix' DNA-binding domain"/>
    <property type="match status" value="1"/>
</dbReference>
<evidence type="ECO:0000313" key="9">
    <source>
        <dbReference type="EMBL" id="RUS29834.1"/>
    </source>
</evidence>
<dbReference type="InterPro" id="IPR036390">
    <property type="entry name" value="WH_DNA-bd_sf"/>
</dbReference>
<dbReference type="EMBL" id="RBNJ01004619">
    <property type="protein sequence ID" value="RUS29834.1"/>
    <property type="molecule type" value="Genomic_DNA"/>
</dbReference>
<evidence type="ECO:0000256" key="3">
    <source>
        <dbReference type="ARBA" id="ARBA00023242"/>
    </source>
</evidence>
<keyword evidence="3" id="KW-0539">Nucleus</keyword>
<dbReference type="GO" id="GO:0006396">
    <property type="term" value="P:RNA processing"/>
    <property type="evidence" value="ECO:0007669"/>
    <property type="project" value="InterPro"/>
</dbReference>
<accession>A0A433QJ84</accession>
<dbReference type="SUPFAM" id="SSF54928">
    <property type="entry name" value="RNA-binding domain, RBD"/>
    <property type="match status" value="1"/>
</dbReference>
<dbReference type="InterPro" id="IPR035979">
    <property type="entry name" value="RBD_domain_sf"/>
</dbReference>
<dbReference type="PROSITE" id="PS50102">
    <property type="entry name" value="RRM"/>
    <property type="match status" value="1"/>
</dbReference>
<feature type="domain" description="RRM" evidence="6">
    <location>
        <begin position="111"/>
        <end position="195"/>
    </location>
</feature>
<evidence type="ECO:0000256" key="4">
    <source>
        <dbReference type="PROSITE-ProRule" id="PRU00332"/>
    </source>
</evidence>
<dbReference type="SMART" id="SM00360">
    <property type="entry name" value="RRM"/>
    <property type="match status" value="2"/>
</dbReference>
<dbReference type="AlphaFoldDB" id="A0A433QJ84"/>
<evidence type="ECO:0000256" key="2">
    <source>
        <dbReference type="ARBA" id="ARBA00022884"/>
    </source>
</evidence>
<dbReference type="InterPro" id="IPR036388">
    <property type="entry name" value="WH-like_DNA-bd_sf"/>
</dbReference>
<dbReference type="PROSITE" id="PS50961">
    <property type="entry name" value="HTH_LA"/>
    <property type="match status" value="1"/>
</dbReference>
<dbReference type="Gene3D" id="1.10.10.10">
    <property type="entry name" value="Winged helix-like DNA-binding domain superfamily/Winged helix DNA-binding domain"/>
    <property type="match status" value="1"/>
</dbReference>
<keyword evidence="10" id="KW-1185">Reference proteome</keyword>
<organism evidence="9 10">
    <name type="scientific">Jimgerdemannia flammicorona</name>
    <dbReference type="NCBI Taxonomy" id="994334"/>
    <lineage>
        <taxon>Eukaryota</taxon>
        <taxon>Fungi</taxon>
        <taxon>Fungi incertae sedis</taxon>
        <taxon>Mucoromycota</taxon>
        <taxon>Mucoromycotina</taxon>
        <taxon>Endogonomycetes</taxon>
        <taxon>Endogonales</taxon>
        <taxon>Endogonaceae</taxon>
        <taxon>Jimgerdemannia</taxon>
    </lineage>
</organism>
<dbReference type="GO" id="GO:0003729">
    <property type="term" value="F:mRNA binding"/>
    <property type="evidence" value="ECO:0007669"/>
    <property type="project" value="TreeGrafter"/>
</dbReference>
<dbReference type="CDD" id="cd12291">
    <property type="entry name" value="RRM1_La"/>
    <property type="match status" value="1"/>
</dbReference>
<proteinExistence type="predicted"/>
<keyword evidence="2 4" id="KW-0694">RNA-binding</keyword>
<evidence type="ECO:0000256" key="5">
    <source>
        <dbReference type="SAM" id="MobiDB-lite"/>
    </source>
</evidence>
<evidence type="ECO:0000256" key="1">
    <source>
        <dbReference type="ARBA" id="ARBA00004123"/>
    </source>
</evidence>
<dbReference type="GO" id="GO:0005634">
    <property type="term" value="C:nucleus"/>
    <property type="evidence" value="ECO:0007669"/>
    <property type="project" value="UniProtKB-SubCell"/>
</dbReference>
<comment type="caution">
    <text evidence="9">The sequence shown here is derived from an EMBL/GenBank/DDBJ whole genome shotgun (WGS) entry which is preliminary data.</text>
</comment>
<name>A0A433QJ84_9FUNG</name>
<evidence type="ECO:0000259" key="7">
    <source>
        <dbReference type="PROSITE" id="PS50961"/>
    </source>
</evidence>
<sequence length="454" mass="51430">MDQDFIPSPNLIVLTKARVRDLFEFYFRNDQVRTVYKQLRQTQQHDLTPDGWVPISLLAGYKRVKTVTESSELILDAIRESSVLQVNAEGTHLRRTTQYSGEEMDEGRDAKTAYAKGFLKATPIGEIREFFKQFGTVKTVRWIRSLDDPSFKGGVFVEFESSNAVSRLLSQQQYRFGKRLITVTSRRVQVPTTKRKRETTASAVGKVYRRNRDDEGENGNFAQDDRGYRFYHDRVIHFAGVDPNTTHADIKRAFEKLGAEVLYVDYRRDETCGYVRLKKSVAARTVNAFAALGGLLIGNDEISLRSLTGKEEVAYWTIAHDIMRGNDGGIENKPAVNMIRQAHIGRKKSFSQEANTDVDGDEVATSRYDQTGIGSKRKTVAGVDHGDGDGVEDGIDVRQYDGQLGTSAKKQKNETEPTLMMQMFHKLHVTDENDVKQEPDENDVKHEPDAVMQQ</sequence>
<dbReference type="GO" id="GO:1990904">
    <property type="term" value="C:ribonucleoprotein complex"/>
    <property type="evidence" value="ECO:0007669"/>
    <property type="project" value="UniProtKB-UniRule"/>
</dbReference>
<dbReference type="InterPro" id="IPR000504">
    <property type="entry name" value="RRM_dom"/>
</dbReference>
<reference evidence="9 10" key="1">
    <citation type="journal article" date="2018" name="New Phytol.">
        <title>Phylogenomics of Endogonaceae and evolution of mycorrhizas within Mucoromycota.</title>
        <authorList>
            <person name="Chang Y."/>
            <person name="Desiro A."/>
            <person name="Na H."/>
            <person name="Sandor L."/>
            <person name="Lipzen A."/>
            <person name="Clum A."/>
            <person name="Barry K."/>
            <person name="Grigoriev I.V."/>
            <person name="Martin F.M."/>
            <person name="Stajich J.E."/>
            <person name="Smith M.E."/>
            <person name="Bonito G."/>
            <person name="Spatafora J.W."/>
        </authorList>
    </citation>
    <scope>NUCLEOTIDE SEQUENCE [LARGE SCALE GENOMIC DNA]</scope>
    <source>
        <strain evidence="9 10">AD002</strain>
    </source>
</reference>
<feature type="region of interest" description="Disordered" evidence="5">
    <location>
        <begin position="193"/>
        <end position="221"/>
    </location>
</feature>
<dbReference type="PANTHER" id="PTHR22792">
    <property type="entry name" value="LUPUS LA PROTEIN-RELATED"/>
    <property type="match status" value="1"/>
</dbReference>
<feature type="domain" description="XRRM" evidence="8">
    <location>
        <begin position="229"/>
        <end position="349"/>
    </location>
</feature>
<evidence type="ECO:0008006" key="11">
    <source>
        <dbReference type="Google" id="ProtNLM"/>
    </source>
</evidence>
<dbReference type="Proteomes" id="UP000274822">
    <property type="component" value="Unassembled WGS sequence"/>
</dbReference>